<reference evidence="2 3" key="1">
    <citation type="submission" date="2016-04" db="EMBL/GenBank/DDBJ databases">
        <title>A degradative enzymes factory behind the ericoid mycorrhizal symbiosis.</title>
        <authorList>
            <consortium name="DOE Joint Genome Institute"/>
            <person name="Martino E."/>
            <person name="Morin E."/>
            <person name="Grelet G."/>
            <person name="Kuo A."/>
            <person name="Kohler A."/>
            <person name="Daghino S."/>
            <person name="Barry K."/>
            <person name="Choi C."/>
            <person name="Cichocki N."/>
            <person name="Clum A."/>
            <person name="Copeland A."/>
            <person name="Hainaut M."/>
            <person name="Haridas S."/>
            <person name="Labutti K."/>
            <person name="Lindquist E."/>
            <person name="Lipzen A."/>
            <person name="Khouja H.-R."/>
            <person name="Murat C."/>
            <person name="Ohm R."/>
            <person name="Olson A."/>
            <person name="Spatafora J."/>
            <person name="Veneault-Fourrey C."/>
            <person name="Henrissat B."/>
            <person name="Grigoriev I."/>
            <person name="Martin F."/>
            <person name="Perotto S."/>
        </authorList>
    </citation>
    <scope>NUCLEOTIDE SEQUENCE [LARGE SCALE GENOMIC DNA]</scope>
    <source>
        <strain evidence="2 3">E</strain>
    </source>
</reference>
<keyword evidence="3" id="KW-1185">Reference proteome</keyword>
<dbReference type="AlphaFoldDB" id="A0A2J6ST43"/>
<evidence type="ECO:0000313" key="3">
    <source>
        <dbReference type="Proteomes" id="UP000235371"/>
    </source>
</evidence>
<dbReference type="Proteomes" id="UP000235371">
    <property type="component" value="Unassembled WGS sequence"/>
</dbReference>
<evidence type="ECO:0000313" key="2">
    <source>
        <dbReference type="EMBL" id="PMD53948.1"/>
    </source>
</evidence>
<feature type="non-terminal residue" evidence="2">
    <location>
        <position position="1"/>
    </location>
</feature>
<dbReference type="SUPFAM" id="SSF54897">
    <property type="entry name" value="Protease propeptides/inhibitors"/>
    <property type="match status" value="1"/>
</dbReference>
<sequence>GWLKFDATVEKLESPLSTEYNIYEHSDTEELHIECDEYHVPVATHPRLDFISPTSHYTNSGSSKPYLKQVYFSSFYTKVIFI</sequence>
<dbReference type="InterPro" id="IPR015366">
    <property type="entry name" value="S53_propep"/>
</dbReference>
<dbReference type="InParanoid" id="A0A2J6ST43"/>
<dbReference type="RefSeq" id="XP_024730852.1">
    <property type="nucleotide sequence ID" value="XM_024875716.1"/>
</dbReference>
<dbReference type="EMBL" id="KZ613866">
    <property type="protein sequence ID" value="PMD53948.1"/>
    <property type="molecule type" value="Genomic_DNA"/>
</dbReference>
<name>A0A2J6ST43_9HELO</name>
<proteinExistence type="predicted"/>
<dbReference type="STRING" id="1095630.A0A2J6ST43"/>
<evidence type="ECO:0000259" key="1">
    <source>
        <dbReference type="Pfam" id="PF09286"/>
    </source>
</evidence>
<gene>
    <name evidence="2" type="ORF">K444DRAFT_540439</name>
</gene>
<feature type="domain" description="Peptidase S53 activation" evidence="1">
    <location>
        <begin position="2"/>
        <end position="56"/>
    </location>
</feature>
<dbReference type="Pfam" id="PF09286">
    <property type="entry name" value="Pro-kuma_activ"/>
    <property type="match status" value="1"/>
</dbReference>
<dbReference type="GO" id="GO:0008236">
    <property type="term" value="F:serine-type peptidase activity"/>
    <property type="evidence" value="ECO:0007669"/>
    <property type="project" value="InterPro"/>
</dbReference>
<dbReference type="GeneID" id="36583795"/>
<protein>
    <recommendedName>
        <fullName evidence="1">Peptidase S53 activation domain-containing protein</fullName>
    </recommendedName>
</protein>
<accession>A0A2J6ST43</accession>
<organism evidence="2 3">
    <name type="scientific">Hyaloscypha bicolor E</name>
    <dbReference type="NCBI Taxonomy" id="1095630"/>
    <lineage>
        <taxon>Eukaryota</taxon>
        <taxon>Fungi</taxon>
        <taxon>Dikarya</taxon>
        <taxon>Ascomycota</taxon>
        <taxon>Pezizomycotina</taxon>
        <taxon>Leotiomycetes</taxon>
        <taxon>Helotiales</taxon>
        <taxon>Hyaloscyphaceae</taxon>
        <taxon>Hyaloscypha</taxon>
        <taxon>Hyaloscypha bicolor</taxon>
    </lineage>
</organism>